<evidence type="ECO:0000256" key="1">
    <source>
        <dbReference type="SAM" id="MobiDB-lite"/>
    </source>
</evidence>
<dbReference type="Pfam" id="PF10056">
    <property type="entry name" value="DUF2293"/>
    <property type="match status" value="1"/>
</dbReference>
<reference evidence="3 4" key="1">
    <citation type="journal article" date="2018" name="Mol. Ecol.">
        <title>The obligate alkalophilic soda-lake fungus Sodiomyces alkalinus has shifted to a protein diet.</title>
        <authorList>
            <person name="Grum-Grzhimaylo A.A."/>
            <person name="Falkoski D.L."/>
            <person name="van den Heuvel J."/>
            <person name="Valero-Jimenez C.A."/>
            <person name="Min B."/>
            <person name="Choi I.G."/>
            <person name="Lipzen A."/>
            <person name="Daum C.G."/>
            <person name="Aanen D.K."/>
            <person name="Tsang A."/>
            <person name="Henrissat B."/>
            <person name="Bilanenko E.N."/>
            <person name="de Vries R.P."/>
            <person name="van Kan J.A.L."/>
            <person name="Grigoriev I.V."/>
            <person name="Debets A.J.M."/>
        </authorList>
    </citation>
    <scope>NUCLEOTIDE SEQUENCE [LARGE SCALE GENOMIC DNA]</scope>
    <source>
        <strain evidence="3 4">F11</strain>
    </source>
</reference>
<dbReference type="PANTHER" id="PTHR38113">
    <property type="match status" value="1"/>
</dbReference>
<sequence>MGREKKKRPQLSTVASAKERHRKKTRRETGRSAPSPSQLEARKAIPKSRHQTYLEFVQNEDYKKKPLDFQHTTQREPPPLFFFVPIGNPELTMACKDLSRERGAMVYIVSNASGPSSDLSQQMNRVGYHFRHQIVQEAMRSLNMTSIHDPELVAPGGVERIPQSQKDINEQADAAIRELFPRIPNTDRGEIISHAFRKGKTFNGEPVVGLQQNLSLSRRVQLAVLAHIRHNHTRYDELLRETTWANARKATEQLCLDYLVKWRGDDESGRDQLDEILREVVVLSDDESEDGDSFTETESALSDDVVIQEVRPVAPVAASNGAVGAPQDDYAQLAASSRLQNKARKKQANAAKPGKSKNAMAREKRNFRRYQAAWDQAVDRHRAADEQAHEQEQMATYRSTPARGSDNYGSSSKPMGGYTVFASPRENNTRPSQPGMALPLQPAPCHGFVEARPHPNGASAILRPPSPRYVPSDDNRVSGKVNNGAGRLPLPHDSARSVHPFASSGPNGQLQDMLHPSIEPMSPGGPRYRLGQQSRPAAVHDAWRGAFQPAELLSRDRDGVVDRGHGRPMSIDRGPAYVDVTQDSRTYDAACHGYDGHNSPPVRMARHHPPPVHNMSTMPREVGSQPWPSGEESVHRRGQGVPYSGPVSTRSNHMFEERGVSSQSAIRVPYDDSNFIDRRYVGHERSRYAPGRAQAPLPASSMSKGFVTLREAAPAPAEQDLTSLSTEGFIRIREAPPVWHNPVPYHASHMDMPPPDRAGLSHAARRVRSPDQRIFVQRHRPGSVPIEQSRRETIAYRNQDPTRPPPRTVYEESSRGYRVHHHDYPVLPNTHVSRQAVSGGPYARSYDLRNARTPARIPPDHEIVVLDS</sequence>
<feature type="region of interest" description="Disordered" evidence="1">
    <location>
        <begin position="338"/>
        <end position="362"/>
    </location>
</feature>
<feature type="region of interest" description="Disordered" evidence="1">
    <location>
        <begin position="380"/>
        <end position="437"/>
    </location>
</feature>
<organism evidence="3 4">
    <name type="scientific">Sodiomyces alkalinus (strain CBS 110278 / VKM F-3762 / F11)</name>
    <name type="common">Alkaliphilic filamentous fungus</name>
    <dbReference type="NCBI Taxonomy" id="1314773"/>
    <lineage>
        <taxon>Eukaryota</taxon>
        <taxon>Fungi</taxon>
        <taxon>Dikarya</taxon>
        <taxon>Ascomycota</taxon>
        <taxon>Pezizomycotina</taxon>
        <taxon>Sordariomycetes</taxon>
        <taxon>Hypocreomycetidae</taxon>
        <taxon>Glomerellales</taxon>
        <taxon>Plectosphaerellaceae</taxon>
        <taxon>Sodiomyces</taxon>
    </lineage>
</organism>
<dbReference type="GeneID" id="39579570"/>
<feature type="domain" description="DUF2293" evidence="2">
    <location>
        <begin position="175"/>
        <end position="263"/>
    </location>
</feature>
<evidence type="ECO:0000313" key="4">
    <source>
        <dbReference type="Proteomes" id="UP000272025"/>
    </source>
</evidence>
<gene>
    <name evidence="3" type="ORF">SODALDRAFT_329960</name>
</gene>
<dbReference type="EMBL" id="ML119052">
    <property type="protein sequence ID" value="ROT40265.1"/>
    <property type="molecule type" value="Genomic_DNA"/>
</dbReference>
<feature type="compositionally biased region" description="Basic and acidic residues" evidence="1">
    <location>
        <begin position="380"/>
        <end position="392"/>
    </location>
</feature>
<feature type="region of interest" description="Disordered" evidence="1">
    <location>
        <begin position="619"/>
        <end position="650"/>
    </location>
</feature>
<dbReference type="RefSeq" id="XP_028468071.1">
    <property type="nucleotide sequence ID" value="XM_028611092.1"/>
</dbReference>
<accession>A0A3N2Q0X4</accession>
<name>A0A3N2Q0X4_SODAK</name>
<evidence type="ECO:0000313" key="3">
    <source>
        <dbReference type="EMBL" id="ROT40265.1"/>
    </source>
</evidence>
<proteinExistence type="predicted"/>
<dbReference type="AlphaFoldDB" id="A0A3N2Q0X4"/>
<dbReference type="OrthoDB" id="5288828at2759"/>
<protein>
    <recommendedName>
        <fullName evidence="2">DUF2293 domain-containing protein</fullName>
    </recommendedName>
</protein>
<keyword evidence="4" id="KW-1185">Reference proteome</keyword>
<dbReference type="Proteomes" id="UP000272025">
    <property type="component" value="Unassembled WGS sequence"/>
</dbReference>
<dbReference type="InterPro" id="IPR018744">
    <property type="entry name" value="DUF2293"/>
</dbReference>
<evidence type="ECO:0000259" key="2">
    <source>
        <dbReference type="Pfam" id="PF10056"/>
    </source>
</evidence>
<dbReference type="PANTHER" id="PTHR38113:SF1">
    <property type="entry name" value="DUF2293 DOMAIN-CONTAINING PROTEIN"/>
    <property type="match status" value="1"/>
</dbReference>
<feature type="region of interest" description="Disordered" evidence="1">
    <location>
        <begin position="1"/>
        <end position="49"/>
    </location>
</feature>